<dbReference type="EMBL" id="QFCQ01000140">
    <property type="protein sequence ID" value="RDW11996.1"/>
    <property type="molecule type" value="Genomic_DNA"/>
</dbReference>
<proteinExistence type="predicted"/>
<name>A0A3D8P7G8_9RHOB</name>
<evidence type="ECO:0000313" key="1">
    <source>
        <dbReference type="EMBL" id="RDW11996.1"/>
    </source>
</evidence>
<keyword evidence="2" id="KW-1185">Reference proteome</keyword>
<gene>
    <name evidence="1" type="ORF">DIE28_16135</name>
</gene>
<evidence type="ECO:0000313" key="2">
    <source>
        <dbReference type="Proteomes" id="UP000256679"/>
    </source>
</evidence>
<reference evidence="1 2" key="1">
    <citation type="submission" date="2018-05" db="EMBL/GenBank/DDBJ databases">
        <title>Whole genome sequencing of Paracoccus thiocyanatus SST.</title>
        <authorList>
            <person name="Ghosh W."/>
            <person name="Rameez M.J."/>
            <person name="Roy C."/>
        </authorList>
    </citation>
    <scope>NUCLEOTIDE SEQUENCE [LARGE SCALE GENOMIC DNA]</scope>
    <source>
        <strain evidence="1 2">SST</strain>
    </source>
</reference>
<accession>A0A3D8P7G8</accession>
<dbReference type="AlphaFoldDB" id="A0A3D8P7G8"/>
<comment type="caution">
    <text evidence="1">The sequence shown here is derived from an EMBL/GenBank/DDBJ whole genome shotgun (WGS) entry which is preliminary data.</text>
</comment>
<protein>
    <submittedName>
        <fullName evidence="1">Uncharacterized protein</fullName>
    </submittedName>
</protein>
<organism evidence="1 2">
    <name type="scientific">Paracoccus thiocyanatus</name>
    <dbReference type="NCBI Taxonomy" id="34006"/>
    <lineage>
        <taxon>Bacteria</taxon>
        <taxon>Pseudomonadati</taxon>
        <taxon>Pseudomonadota</taxon>
        <taxon>Alphaproteobacteria</taxon>
        <taxon>Rhodobacterales</taxon>
        <taxon>Paracoccaceae</taxon>
        <taxon>Paracoccus</taxon>
    </lineage>
</organism>
<dbReference type="RefSeq" id="WP_115757086.1">
    <property type="nucleotide sequence ID" value="NZ_QFCQ01000140.1"/>
</dbReference>
<dbReference type="Proteomes" id="UP000256679">
    <property type="component" value="Unassembled WGS sequence"/>
</dbReference>
<sequence>MTDPLPDPLPDTAARIAALEGRLIAQRRILMRLLGGLPAESRAGLLDWLEERAVLRDGQEDPGAVPAEGAALELALADEMRLMRQELARHDDRSG</sequence>